<dbReference type="AlphaFoldDB" id="A0A382TQS0"/>
<gene>
    <name evidence="1" type="ORF">METZ01_LOCUS377278</name>
</gene>
<evidence type="ECO:0000313" key="1">
    <source>
        <dbReference type="EMBL" id="SVD24424.1"/>
    </source>
</evidence>
<reference evidence="1" key="1">
    <citation type="submission" date="2018-05" db="EMBL/GenBank/DDBJ databases">
        <authorList>
            <person name="Lanie J.A."/>
            <person name="Ng W.-L."/>
            <person name="Kazmierczak K.M."/>
            <person name="Andrzejewski T.M."/>
            <person name="Davidsen T.M."/>
            <person name="Wayne K.J."/>
            <person name="Tettelin H."/>
            <person name="Glass J.I."/>
            <person name="Rusch D."/>
            <person name="Podicherti R."/>
            <person name="Tsui H.-C.T."/>
            <person name="Winkler M.E."/>
        </authorList>
    </citation>
    <scope>NUCLEOTIDE SEQUENCE</scope>
</reference>
<accession>A0A382TQS0</accession>
<dbReference type="EMBL" id="UINC01138467">
    <property type="protein sequence ID" value="SVD24424.1"/>
    <property type="molecule type" value="Genomic_DNA"/>
</dbReference>
<name>A0A382TQS0_9ZZZZ</name>
<evidence type="ECO:0008006" key="2">
    <source>
        <dbReference type="Google" id="ProtNLM"/>
    </source>
</evidence>
<dbReference type="PROSITE" id="PS51257">
    <property type="entry name" value="PROKAR_LIPOPROTEIN"/>
    <property type="match status" value="1"/>
</dbReference>
<protein>
    <recommendedName>
        <fullName evidence="2">Lipoprotein</fullName>
    </recommendedName>
</protein>
<organism evidence="1">
    <name type="scientific">marine metagenome</name>
    <dbReference type="NCBI Taxonomy" id="408172"/>
    <lineage>
        <taxon>unclassified sequences</taxon>
        <taxon>metagenomes</taxon>
        <taxon>ecological metagenomes</taxon>
    </lineage>
</organism>
<sequence length="103" mass="10765">MIRSLKLVVVTLLLFSLFACSSHTHVIGNGPSSGTTVSARQYYALWGLIPLGIGGGADTNAMAGDAENYAIETKAAFMDYLISGLANAIIPTTISSRTVTVTK</sequence>
<dbReference type="Pfam" id="PF06291">
    <property type="entry name" value="Lambda_Bor"/>
    <property type="match status" value="1"/>
</dbReference>
<dbReference type="InterPro" id="IPR010438">
    <property type="entry name" value="Lambda_Bor"/>
</dbReference>
<proteinExistence type="predicted"/>